<feature type="compositionally biased region" description="Basic and acidic residues" evidence="1">
    <location>
        <begin position="95"/>
        <end position="111"/>
    </location>
</feature>
<dbReference type="InterPro" id="IPR013429">
    <property type="entry name" value="Regulatory_FmdB_Zinc_ribbon"/>
</dbReference>
<keyword evidence="4" id="KW-1185">Reference proteome</keyword>
<feature type="compositionally biased region" description="Low complexity" evidence="1">
    <location>
        <begin position="82"/>
        <end position="94"/>
    </location>
</feature>
<dbReference type="InParanoid" id="A0A540VMS6"/>
<dbReference type="SMART" id="SM00834">
    <property type="entry name" value="CxxC_CXXC_SSSS"/>
    <property type="match status" value="1"/>
</dbReference>
<gene>
    <name evidence="3" type="ORF">FKZ61_01050</name>
</gene>
<feature type="compositionally biased region" description="Basic and acidic residues" evidence="1">
    <location>
        <begin position="67"/>
        <end position="78"/>
    </location>
</feature>
<evidence type="ECO:0000313" key="3">
    <source>
        <dbReference type="EMBL" id="TQE97996.1"/>
    </source>
</evidence>
<dbReference type="Pfam" id="PF09723">
    <property type="entry name" value="Zn_ribbon_8"/>
    <property type="match status" value="1"/>
</dbReference>
<dbReference type="PANTHER" id="PTHR34404">
    <property type="entry name" value="REGULATORY PROTEIN, FMDB FAMILY"/>
    <property type="match status" value="1"/>
</dbReference>
<evidence type="ECO:0000259" key="2">
    <source>
        <dbReference type="SMART" id="SM00834"/>
    </source>
</evidence>
<feature type="region of interest" description="Disordered" evidence="1">
    <location>
        <begin position="61"/>
        <end position="111"/>
    </location>
</feature>
<accession>A0A540VMS6</accession>
<dbReference type="EMBL" id="VIGC01000001">
    <property type="protein sequence ID" value="TQE97996.1"/>
    <property type="molecule type" value="Genomic_DNA"/>
</dbReference>
<organism evidence="3 4">
    <name type="scientific">Litorilinea aerophila</name>
    <dbReference type="NCBI Taxonomy" id="1204385"/>
    <lineage>
        <taxon>Bacteria</taxon>
        <taxon>Bacillati</taxon>
        <taxon>Chloroflexota</taxon>
        <taxon>Caldilineae</taxon>
        <taxon>Caldilineales</taxon>
        <taxon>Caldilineaceae</taxon>
        <taxon>Litorilinea</taxon>
    </lineage>
</organism>
<evidence type="ECO:0000313" key="4">
    <source>
        <dbReference type="Proteomes" id="UP000317371"/>
    </source>
</evidence>
<dbReference type="NCBIfam" id="TIGR02605">
    <property type="entry name" value="CxxC_CxxC_SSSS"/>
    <property type="match status" value="1"/>
</dbReference>
<dbReference type="RefSeq" id="WP_141608209.1">
    <property type="nucleotide sequence ID" value="NZ_VIGC02000001.1"/>
</dbReference>
<dbReference type="Proteomes" id="UP000317371">
    <property type="component" value="Unassembled WGS sequence"/>
</dbReference>
<dbReference type="PANTHER" id="PTHR34404:SF2">
    <property type="entry name" value="CONSERVED SERINE RICH PROTEIN"/>
    <property type="match status" value="1"/>
</dbReference>
<protein>
    <submittedName>
        <fullName evidence="3">Zinc ribbon domain-containing protein</fullName>
    </submittedName>
</protein>
<feature type="domain" description="Putative regulatory protein FmdB zinc ribbon" evidence="2">
    <location>
        <begin position="11"/>
        <end position="51"/>
    </location>
</feature>
<dbReference type="OrthoDB" id="9813321at2"/>
<proteinExistence type="predicted"/>
<evidence type="ECO:0000256" key="1">
    <source>
        <dbReference type="SAM" id="MobiDB-lite"/>
    </source>
</evidence>
<reference evidence="3 4" key="1">
    <citation type="submission" date="2019-06" db="EMBL/GenBank/DDBJ databases">
        <title>Genome sequence of Litorilinea aerophila BAA-2444.</title>
        <authorList>
            <person name="Maclea K.S."/>
            <person name="Maurais E.G."/>
            <person name="Iannazzi L.C."/>
        </authorList>
    </citation>
    <scope>NUCLEOTIDE SEQUENCE [LARGE SCALE GENOMIC DNA]</scope>
    <source>
        <strain evidence="3 4">ATCC BAA-2444</strain>
    </source>
</reference>
<sequence>MEFVKEQVAVPIYEFVCQECGYEFERIQSFSDNSLPRCGQCDSEHVQRRLSPPAIHFKGSGWYITDSKNDNKRADKSTARANGSGTSSENGTGSDKAKQESSAKVTERSDS</sequence>
<comment type="caution">
    <text evidence="3">The sequence shown here is derived from an EMBL/GenBank/DDBJ whole genome shotgun (WGS) entry which is preliminary data.</text>
</comment>
<name>A0A540VMS6_9CHLR</name>
<dbReference type="AlphaFoldDB" id="A0A540VMS6"/>